<feature type="compositionally biased region" description="Polar residues" evidence="1">
    <location>
        <begin position="493"/>
        <end position="512"/>
    </location>
</feature>
<proteinExistence type="predicted"/>
<feature type="chain" id="PRO_5004716846" evidence="2">
    <location>
        <begin position="17"/>
        <end position="733"/>
    </location>
</feature>
<dbReference type="CTD" id="20248778"/>
<dbReference type="EMBL" id="KB201611">
    <property type="protein sequence ID" value="ESO95806.1"/>
    <property type="molecule type" value="Genomic_DNA"/>
</dbReference>
<evidence type="ECO:0000313" key="4">
    <source>
        <dbReference type="Proteomes" id="UP000030746"/>
    </source>
</evidence>
<feature type="compositionally biased region" description="Polar residues" evidence="1">
    <location>
        <begin position="292"/>
        <end position="310"/>
    </location>
</feature>
<dbReference type="GeneID" id="20248778"/>
<reference evidence="3 4" key="1">
    <citation type="journal article" date="2013" name="Nature">
        <title>Insights into bilaterian evolution from three spiralian genomes.</title>
        <authorList>
            <person name="Simakov O."/>
            <person name="Marletaz F."/>
            <person name="Cho S.J."/>
            <person name="Edsinger-Gonzales E."/>
            <person name="Havlak P."/>
            <person name="Hellsten U."/>
            <person name="Kuo D.H."/>
            <person name="Larsson T."/>
            <person name="Lv J."/>
            <person name="Arendt D."/>
            <person name="Savage R."/>
            <person name="Osoegawa K."/>
            <person name="de Jong P."/>
            <person name="Grimwood J."/>
            <person name="Chapman J.A."/>
            <person name="Shapiro H."/>
            <person name="Aerts A."/>
            <person name="Otillar R.P."/>
            <person name="Terry A.Y."/>
            <person name="Boore J.L."/>
            <person name="Grigoriev I.V."/>
            <person name="Lindberg D.R."/>
            <person name="Seaver E.C."/>
            <person name="Weisblat D.A."/>
            <person name="Putnam N.H."/>
            <person name="Rokhsar D.S."/>
        </authorList>
    </citation>
    <scope>NUCLEOTIDE SEQUENCE [LARGE SCALE GENOMIC DNA]</scope>
</reference>
<dbReference type="RefSeq" id="XP_009053648.1">
    <property type="nucleotide sequence ID" value="XM_009055400.1"/>
</dbReference>
<feature type="region of interest" description="Disordered" evidence="1">
    <location>
        <begin position="292"/>
        <end position="328"/>
    </location>
</feature>
<feature type="signal peptide" evidence="2">
    <location>
        <begin position="1"/>
        <end position="16"/>
    </location>
</feature>
<name>V4AQ65_LOTGI</name>
<feature type="compositionally biased region" description="Polar residues" evidence="1">
    <location>
        <begin position="318"/>
        <end position="328"/>
    </location>
</feature>
<keyword evidence="4" id="KW-1185">Reference proteome</keyword>
<dbReference type="Proteomes" id="UP000030746">
    <property type="component" value="Unassembled WGS sequence"/>
</dbReference>
<sequence>MVIIIMLLFIFSWVRIRPNTGAWSCLISSPWGQYNEWMREITTRGTEIHIHSNDIKKTPNPQGGRDMLGTPFHFKEMFGLKLCLCLVFISQVAAQGYFSQMVGGPEGMDPFAQQRQMGMEFIDAQMEASEALPPMQQKQYMKQLNRQKMALSQNYGYHNHQQYQRSSANRAVYPIQPKPNNIQTPYGVSGVQNSGYQGPFYMQQHRHAYNGFQQKPQTNVFVVDPRQYPSEPQKAVQIPNQRSQNNPMSPIPQTGQLQIMIPRVSRPMVRPMAPFAQLPQIIIVSRRKPELNNTPTLQPTTQKLIQGKNSANRDSKYDQNSGTTVKPQVTTPADVRSTAQAIITTPKASDSEQKRDMIKTSNSQYITKDKNVNIHEVIDDALKAHIKSKQKALEAALQTQLLAKQKALEAALKTQILNKHKTLEAALNAEIMTKHRNSEAALSDQILKKQRTLETLLKAQMLSKHKALEAAMEALTKQNLEKAQAIKTIGMTDKNQPLQSTNNELTGSSASDKNIKSKSQEAKLTKINLGSQDSVDKIQQVSTVQQTQISNIQPSRLSAKLRNQQQIFGKSQFRTRVGSDTQSLINNMGVNILGTVQHLSRGHQIQANTRLNDSTDNKKIPNQAYEEKTTDYIVESTTVQTVTSTPKPKIVQPPETVQESQNQQLPIATNNDVNSSRRIPKLVIKLSGNESNQRNLLRNMKSSERNQLVNYFLRRMVRQPQRETSRITRTVSA</sequence>
<dbReference type="AlphaFoldDB" id="V4AQ65"/>
<protein>
    <submittedName>
        <fullName evidence="3">Uncharacterized protein</fullName>
    </submittedName>
</protein>
<evidence type="ECO:0000313" key="3">
    <source>
        <dbReference type="EMBL" id="ESO95806.1"/>
    </source>
</evidence>
<evidence type="ECO:0000256" key="2">
    <source>
        <dbReference type="SAM" id="SignalP"/>
    </source>
</evidence>
<organism evidence="3 4">
    <name type="scientific">Lottia gigantea</name>
    <name type="common">Giant owl limpet</name>
    <dbReference type="NCBI Taxonomy" id="225164"/>
    <lineage>
        <taxon>Eukaryota</taxon>
        <taxon>Metazoa</taxon>
        <taxon>Spiralia</taxon>
        <taxon>Lophotrochozoa</taxon>
        <taxon>Mollusca</taxon>
        <taxon>Gastropoda</taxon>
        <taxon>Patellogastropoda</taxon>
        <taxon>Lottioidea</taxon>
        <taxon>Lottiidae</taxon>
        <taxon>Lottia</taxon>
    </lineage>
</organism>
<dbReference type="KEGG" id="lgi:LOTGIDRAFT_231967"/>
<evidence type="ECO:0000256" key="1">
    <source>
        <dbReference type="SAM" id="MobiDB-lite"/>
    </source>
</evidence>
<keyword evidence="2" id="KW-0732">Signal</keyword>
<feature type="region of interest" description="Disordered" evidence="1">
    <location>
        <begin position="491"/>
        <end position="519"/>
    </location>
</feature>
<dbReference type="HOGENOM" id="CLU_378253_0_0_1"/>
<gene>
    <name evidence="3" type="ORF">LOTGIDRAFT_231967</name>
</gene>
<accession>V4AQ65</accession>